<protein>
    <submittedName>
        <fullName evidence="1">Uncharacterized protein</fullName>
    </submittedName>
</protein>
<gene>
    <name evidence="1" type="ORF">CBX91_05450</name>
</gene>
<dbReference type="EMBL" id="AAMHSF010000001">
    <property type="protein sequence ID" value="EDH4583610.1"/>
    <property type="molecule type" value="Genomic_DNA"/>
</dbReference>
<organism evidence="1">
    <name type="scientific">Salmonella enterica</name>
    <name type="common">Salmonella choleraesuis</name>
    <dbReference type="NCBI Taxonomy" id="28901"/>
    <lineage>
        <taxon>Bacteria</taxon>
        <taxon>Pseudomonadati</taxon>
        <taxon>Pseudomonadota</taxon>
        <taxon>Gammaproteobacteria</taxon>
        <taxon>Enterobacterales</taxon>
        <taxon>Enterobacteriaceae</taxon>
        <taxon>Salmonella</taxon>
    </lineage>
</organism>
<dbReference type="AlphaFoldDB" id="A0A634F356"/>
<evidence type="ECO:0000313" key="1">
    <source>
        <dbReference type="EMBL" id="EDH4583610.1"/>
    </source>
</evidence>
<comment type="caution">
    <text evidence="1">The sequence shown here is derived from an EMBL/GenBank/DDBJ whole genome shotgun (WGS) entry which is preliminary data.</text>
</comment>
<name>A0A634F356_SALER</name>
<accession>A0A634F356</accession>
<sequence length="66" mass="7739">MKEESPHWRRRVYAVGQAAEINAAFTQFLYQNDQMTHTATQAINSRLTIVKFDSHMIDKTIRLMNL</sequence>
<reference evidence="1" key="1">
    <citation type="submission" date="2018-07" db="EMBL/GenBank/DDBJ databases">
        <authorList>
            <consortium name="PulseNet: The National Subtyping Network for Foodborne Disease Surveillance"/>
            <person name="Tarr C.L."/>
            <person name="Trees E."/>
            <person name="Katz L.S."/>
            <person name="Carleton-Romer H.A."/>
            <person name="Stroika S."/>
            <person name="Kucerova Z."/>
            <person name="Roache K.F."/>
            <person name="Sabol A.L."/>
            <person name="Besser J."/>
            <person name="Gerner-Smidt P."/>
        </authorList>
    </citation>
    <scope>NUCLEOTIDE SEQUENCE</scope>
    <source>
        <strain evidence="1">2014K-0489</strain>
    </source>
</reference>
<proteinExistence type="predicted"/>